<evidence type="ECO:0000256" key="6">
    <source>
        <dbReference type="ARBA" id="ARBA00022927"/>
    </source>
</evidence>
<dbReference type="InterPro" id="IPR051889">
    <property type="entry name" value="CEP41"/>
</dbReference>
<evidence type="ECO:0000313" key="14">
    <source>
        <dbReference type="Proteomes" id="UP001497525"/>
    </source>
</evidence>
<feature type="compositionally biased region" description="Polar residues" evidence="11">
    <location>
        <begin position="268"/>
        <end position="294"/>
    </location>
</feature>
<evidence type="ECO:0000256" key="10">
    <source>
        <dbReference type="ARBA" id="ARBA00038465"/>
    </source>
</evidence>
<keyword evidence="8" id="KW-0206">Cytoskeleton</keyword>
<dbReference type="PANTHER" id="PTHR44390">
    <property type="entry name" value="CENTROSOMAL PROTEIN OF 41 KDA"/>
    <property type="match status" value="1"/>
</dbReference>
<dbReference type="GO" id="GO:0060271">
    <property type="term" value="P:cilium assembly"/>
    <property type="evidence" value="ECO:0007669"/>
    <property type="project" value="TreeGrafter"/>
</dbReference>
<dbReference type="SMART" id="SM00450">
    <property type="entry name" value="RHOD"/>
    <property type="match status" value="1"/>
</dbReference>
<dbReference type="PROSITE" id="PS50206">
    <property type="entry name" value="RHODANESE_3"/>
    <property type="match status" value="1"/>
</dbReference>
<proteinExistence type="inferred from homology"/>
<feature type="region of interest" description="Disordered" evidence="11">
    <location>
        <begin position="262"/>
        <end position="296"/>
    </location>
</feature>
<accession>A0AAV2TQW9</accession>
<evidence type="ECO:0000256" key="2">
    <source>
        <dbReference type="ARBA" id="ARBA00004300"/>
    </source>
</evidence>
<dbReference type="PANTHER" id="PTHR44390:SF1">
    <property type="entry name" value="CENTROSOMAL PROTEIN OF 41 KDA"/>
    <property type="match status" value="1"/>
</dbReference>
<keyword evidence="9" id="KW-0966">Cell projection</keyword>
<dbReference type="AlphaFoldDB" id="A0AAV2TQW9"/>
<dbReference type="Proteomes" id="UP001497525">
    <property type="component" value="Unassembled WGS sequence"/>
</dbReference>
<keyword evidence="3" id="KW-0813">Transport</keyword>
<comment type="subcellular location">
    <subcellularLocation>
        <location evidence="1">Cytoplasm</location>
        <location evidence="1">Cytoskeleton</location>
        <location evidence="1">Cilium basal body</location>
    </subcellularLocation>
    <subcellularLocation>
        <location evidence="2">Cytoplasm</location>
        <location evidence="2">Cytoskeleton</location>
        <location evidence="2">Microtubule organizing center</location>
        <location evidence="2">Centrosome</location>
    </subcellularLocation>
</comment>
<keyword evidence="4" id="KW-0963">Cytoplasm</keyword>
<dbReference type="EMBL" id="CAXLJL010000600">
    <property type="protein sequence ID" value="CAL5139344.1"/>
    <property type="molecule type" value="Genomic_DNA"/>
</dbReference>
<reference evidence="13" key="1">
    <citation type="submission" date="2024-06" db="EMBL/GenBank/DDBJ databases">
        <authorList>
            <person name="Liu X."/>
            <person name="Lenzi L."/>
            <person name="Haldenby T S."/>
            <person name="Uol C."/>
        </authorList>
    </citation>
    <scope>NUCLEOTIDE SEQUENCE</scope>
</reference>
<organism evidence="13 14">
    <name type="scientific">Calicophoron daubneyi</name>
    <name type="common">Rumen fluke</name>
    <name type="synonym">Paramphistomum daubneyi</name>
    <dbReference type="NCBI Taxonomy" id="300641"/>
    <lineage>
        <taxon>Eukaryota</taxon>
        <taxon>Metazoa</taxon>
        <taxon>Spiralia</taxon>
        <taxon>Lophotrochozoa</taxon>
        <taxon>Platyhelminthes</taxon>
        <taxon>Trematoda</taxon>
        <taxon>Digenea</taxon>
        <taxon>Plagiorchiida</taxon>
        <taxon>Pronocephalata</taxon>
        <taxon>Paramphistomoidea</taxon>
        <taxon>Paramphistomidae</taxon>
        <taxon>Calicophoron</taxon>
    </lineage>
</organism>
<dbReference type="InterPro" id="IPR036873">
    <property type="entry name" value="Rhodanese-like_dom_sf"/>
</dbReference>
<gene>
    <name evidence="13" type="ORF">CDAUBV1_LOCUS14369</name>
</gene>
<evidence type="ECO:0000259" key="12">
    <source>
        <dbReference type="PROSITE" id="PS50206"/>
    </source>
</evidence>
<evidence type="ECO:0000313" key="13">
    <source>
        <dbReference type="EMBL" id="CAL5139344.1"/>
    </source>
</evidence>
<keyword evidence="7" id="KW-0969">Cilium</keyword>
<evidence type="ECO:0000256" key="7">
    <source>
        <dbReference type="ARBA" id="ARBA00023069"/>
    </source>
</evidence>
<feature type="region of interest" description="Disordered" evidence="11">
    <location>
        <begin position="87"/>
        <end position="118"/>
    </location>
</feature>
<feature type="compositionally biased region" description="Pro residues" evidence="11">
    <location>
        <begin position="101"/>
        <end position="115"/>
    </location>
</feature>
<dbReference type="Pfam" id="PF00581">
    <property type="entry name" value="Rhodanese"/>
    <property type="match status" value="1"/>
</dbReference>
<feature type="region of interest" description="Disordered" evidence="11">
    <location>
        <begin position="1"/>
        <end position="26"/>
    </location>
</feature>
<evidence type="ECO:0000256" key="1">
    <source>
        <dbReference type="ARBA" id="ARBA00004120"/>
    </source>
</evidence>
<protein>
    <recommendedName>
        <fullName evidence="12">Rhodanese domain-containing protein</fullName>
    </recommendedName>
</protein>
<feature type="compositionally biased region" description="Basic and acidic residues" evidence="11">
    <location>
        <begin position="1"/>
        <end position="12"/>
    </location>
</feature>
<comment type="caution">
    <text evidence="13">The sequence shown here is derived from an EMBL/GenBank/DDBJ whole genome shotgun (WGS) entry which is preliminary data.</text>
</comment>
<evidence type="ECO:0000256" key="3">
    <source>
        <dbReference type="ARBA" id="ARBA00022448"/>
    </source>
</evidence>
<dbReference type="GO" id="GO:0015031">
    <property type="term" value="P:protein transport"/>
    <property type="evidence" value="ECO:0007669"/>
    <property type="project" value="UniProtKB-KW"/>
</dbReference>
<feature type="domain" description="Rhodanese" evidence="12">
    <location>
        <begin position="154"/>
        <end position="248"/>
    </location>
</feature>
<dbReference type="SUPFAM" id="SSF52821">
    <property type="entry name" value="Rhodanese/Cell cycle control phosphatase"/>
    <property type="match status" value="1"/>
</dbReference>
<evidence type="ECO:0000256" key="8">
    <source>
        <dbReference type="ARBA" id="ARBA00023212"/>
    </source>
</evidence>
<keyword evidence="6" id="KW-0653">Protein transport</keyword>
<name>A0AAV2TQW9_CALDB</name>
<evidence type="ECO:0000256" key="5">
    <source>
        <dbReference type="ARBA" id="ARBA00022794"/>
    </source>
</evidence>
<dbReference type="InterPro" id="IPR001763">
    <property type="entry name" value="Rhodanese-like_dom"/>
</dbReference>
<dbReference type="CDD" id="cd00158">
    <property type="entry name" value="RHOD"/>
    <property type="match status" value="1"/>
</dbReference>
<evidence type="ECO:0000256" key="4">
    <source>
        <dbReference type="ARBA" id="ARBA00022490"/>
    </source>
</evidence>
<dbReference type="GO" id="GO:0005813">
    <property type="term" value="C:centrosome"/>
    <property type="evidence" value="ECO:0007669"/>
    <property type="project" value="UniProtKB-SubCell"/>
</dbReference>
<sequence length="360" mass="41052">MPLPKQKTDQTQKKIPRNPKYEDVKSTLDTGASISKYMKKLEEQRENFRIRDDEIFKRMKLGTFVQLILQINEIKEQVRNEKNLDKMHITNGHNGHSEGDVPPPVSEPTDDPPPTARSTLQSLVRGVGEFDVFHPVSETAVQDRPVDTETELPYLILDLRDREEYDECHIITALNYPIAMLSRSVNYETPEMLSYRNKSGRIIILYDEDERISPRAATTLVQRGYVNLYLLSGGLRLAWKRFPEGLIIGRMPASVREFLRNKPDRSTPRINSTNARKCRMSASTSRGNSNSRTLTPIIYCQPGSRTTADGSEDFLHEDIVKLSMAIERSEEDGRSIRSGYSRGTNCSACRSENGGRKPFR</sequence>
<dbReference type="Gene3D" id="3.40.250.10">
    <property type="entry name" value="Rhodanese-like domain"/>
    <property type="match status" value="1"/>
</dbReference>
<dbReference type="GO" id="GO:0036064">
    <property type="term" value="C:ciliary basal body"/>
    <property type="evidence" value="ECO:0007669"/>
    <property type="project" value="TreeGrafter"/>
</dbReference>
<evidence type="ECO:0000256" key="9">
    <source>
        <dbReference type="ARBA" id="ARBA00023273"/>
    </source>
</evidence>
<comment type="similarity">
    <text evidence="10">Belongs to the CEP41 family.</text>
</comment>
<evidence type="ECO:0000256" key="11">
    <source>
        <dbReference type="SAM" id="MobiDB-lite"/>
    </source>
</evidence>
<keyword evidence="5" id="KW-0970">Cilium biogenesis/degradation</keyword>